<name>A0A370XEA9_9GAMM</name>
<dbReference type="RefSeq" id="WP_115476820.1">
    <property type="nucleotide sequence ID" value="NZ_QRBF01000001.1"/>
</dbReference>
<gene>
    <name evidence="5" type="ORF">DWU99_04780</name>
</gene>
<dbReference type="GO" id="GO:0019867">
    <property type="term" value="C:outer membrane"/>
    <property type="evidence" value="ECO:0007669"/>
    <property type="project" value="InterPro"/>
</dbReference>
<dbReference type="InterPro" id="IPR008816">
    <property type="entry name" value="Gly_zipper_2TM_dom"/>
</dbReference>
<evidence type="ECO:0000256" key="2">
    <source>
        <dbReference type="ARBA" id="ARBA00023136"/>
    </source>
</evidence>
<comment type="caution">
    <text evidence="5">The sequence shown here is derived from an EMBL/GenBank/DDBJ whole genome shotgun (WGS) entry which is preliminary data.</text>
</comment>
<keyword evidence="2" id="KW-0472">Membrane</keyword>
<feature type="domain" description="Glycine zipper 2TM" evidence="4">
    <location>
        <begin position="102"/>
        <end position="143"/>
    </location>
</feature>
<evidence type="ECO:0000256" key="1">
    <source>
        <dbReference type="ARBA" id="ARBA00004370"/>
    </source>
</evidence>
<organism evidence="5 6">
    <name type="scientific">Dyella psychrodurans</name>
    <dbReference type="NCBI Taxonomy" id="1927960"/>
    <lineage>
        <taxon>Bacteria</taxon>
        <taxon>Pseudomonadati</taxon>
        <taxon>Pseudomonadota</taxon>
        <taxon>Gammaproteobacteria</taxon>
        <taxon>Lysobacterales</taxon>
        <taxon>Rhodanobacteraceae</taxon>
        <taxon>Dyella</taxon>
    </lineage>
</organism>
<feature type="chain" id="PRO_5017042341" evidence="3">
    <location>
        <begin position="29"/>
        <end position="209"/>
    </location>
</feature>
<dbReference type="EMBL" id="QRBF01000001">
    <property type="protein sequence ID" value="RDS86551.1"/>
    <property type="molecule type" value="Genomic_DNA"/>
</dbReference>
<sequence length="209" mass="21102">MSKLIVKALCMSLATTFALGLTACSKQAGTDVDNAGVAATSSAPEAAQVAGQPGQPQTGVGGAQYAQVVSVTPVRDAGAPQQVCHDETVYKKVPPKDQHRIAGTVIGAVAGGLLGHMIGSGKGNTIATVAGAAGGGYAGNRIEAHEQDKNVKAEVVHHCTTVANPGGNIVAYDVTYVFNGVTRTTRMDHDPGNQVMVQQGGVVAVSDAQ</sequence>
<evidence type="ECO:0000313" key="6">
    <source>
        <dbReference type="Proteomes" id="UP000255334"/>
    </source>
</evidence>
<accession>A0A370XEA9</accession>
<dbReference type="Proteomes" id="UP000255334">
    <property type="component" value="Unassembled WGS sequence"/>
</dbReference>
<keyword evidence="3" id="KW-0732">Signal</keyword>
<protein>
    <submittedName>
        <fullName evidence="5">Glycine zipper 2TM domain-containing protein</fullName>
    </submittedName>
</protein>
<reference evidence="5 6" key="1">
    <citation type="submission" date="2018-07" db="EMBL/GenBank/DDBJ databases">
        <title>Dyella monticola sp. nov. and Dyella psychrodurans sp. nov. isolated from monsoon evergreen broad-leaved forest soil of Dinghu Mountain, China.</title>
        <authorList>
            <person name="Gao Z."/>
            <person name="Qiu L."/>
        </authorList>
    </citation>
    <scope>NUCLEOTIDE SEQUENCE [LARGE SCALE GENOMIC DNA]</scope>
    <source>
        <strain evidence="5 6">4MSK11</strain>
    </source>
</reference>
<evidence type="ECO:0000256" key="3">
    <source>
        <dbReference type="SAM" id="SignalP"/>
    </source>
</evidence>
<dbReference type="PROSITE" id="PS51257">
    <property type="entry name" value="PROKAR_LIPOPROTEIN"/>
    <property type="match status" value="1"/>
</dbReference>
<dbReference type="PANTHER" id="PTHR35603">
    <property type="match status" value="1"/>
</dbReference>
<dbReference type="InterPro" id="IPR051407">
    <property type="entry name" value="Bact_OM_lipoprot/Surf_antigen"/>
</dbReference>
<dbReference type="Pfam" id="PF05433">
    <property type="entry name" value="Rick_17kDa_Anti"/>
    <property type="match status" value="1"/>
</dbReference>
<feature type="signal peptide" evidence="3">
    <location>
        <begin position="1"/>
        <end position="28"/>
    </location>
</feature>
<dbReference type="PANTHER" id="PTHR35603:SF2">
    <property type="entry name" value="OUTER MEMBRANE LIPOPROTEIN"/>
    <property type="match status" value="1"/>
</dbReference>
<dbReference type="AlphaFoldDB" id="A0A370XEA9"/>
<keyword evidence="6" id="KW-1185">Reference proteome</keyword>
<dbReference type="OrthoDB" id="9132795at2"/>
<proteinExistence type="predicted"/>
<evidence type="ECO:0000259" key="4">
    <source>
        <dbReference type="Pfam" id="PF05433"/>
    </source>
</evidence>
<comment type="subcellular location">
    <subcellularLocation>
        <location evidence="1">Membrane</location>
    </subcellularLocation>
</comment>
<dbReference type="NCBIfam" id="NF008437">
    <property type="entry name" value="PRK11280.1"/>
    <property type="match status" value="1"/>
</dbReference>
<evidence type="ECO:0000313" key="5">
    <source>
        <dbReference type="EMBL" id="RDS86551.1"/>
    </source>
</evidence>